<evidence type="ECO:0000313" key="1">
    <source>
        <dbReference type="EnsemblMetazoa" id="G8451.1:cds"/>
    </source>
</evidence>
<proteinExistence type="predicted"/>
<organism evidence="1 2">
    <name type="scientific">Magallana gigas</name>
    <name type="common">Pacific oyster</name>
    <name type="synonym">Crassostrea gigas</name>
    <dbReference type="NCBI Taxonomy" id="29159"/>
    <lineage>
        <taxon>Eukaryota</taxon>
        <taxon>Metazoa</taxon>
        <taxon>Spiralia</taxon>
        <taxon>Lophotrochozoa</taxon>
        <taxon>Mollusca</taxon>
        <taxon>Bivalvia</taxon>
        <taxon>Autobranchia</taxon>
        <taxon>Pteriomorphia</taxon>
        <taxon>Ostreida</taxon>
        <taxon>Ostreoidea</taxon>
        <taxon>Ostreidae</taxon>
        <taxon>Magallana</taxon>
    </lineage>
</organism>
<reference evidence="1" key="1">
    <citation type="submission" date="2022-08" db="UniProtKB">
        <authorList>
            <consortium name="EnsemblMetazoa"/>
        </authorList>
    </citation>
    <scope>IDENTIFICATION</scope>
    <source>
        <strain evidence="1">05x7-T-G4-1.051#20</strain>
    </source>
</reference>
<dbReference type="AlphaFoldDB" id="A0A8W8P2L5"/>
<evidence type="ECO:0000313" key="2">
    <source>
        <dbReference type="Proteomes" id="UP000005408"/>
    </source>
</evidence>
<dbReference type="Proteomes" id="UP000005408">
    <property type="component" value="Unassembled WGS sequence"/>
</dbReference>
<keyword evidence="2" id="KW-1185">Reference proteome</keyword>
<dbReference type="EnsemblMetazoa" id="G8451.1">
    <property type="protein sequence ID" value="G8451.1:cds"/>
    <property type="gene ID" value="G8451"/>
</dbReference>
<sequence>MLPTDVKDTIDLLHLLVENYQRKQLHDTEYQKCGDLFLEVDERTNLARRMRGISLIYDLIQEIEDAFYGIFSPTIIWNTAST</sequence>
<accession>A0A8W8P2L5</accession>
<name>A0A8W8P2L5_MAGGI</name>
<protein>
    <submittedName>
        <fullName evidence="1">Uncharacterized protein</fullName>
    </submittedName>
</protein>